<dbReference type="Proteomes" id="UP000226592">
    <property type="component" value="Unassembled WGS sequence"/>
</dbReference>
<reference evidence="2" key="1">
    <citation type="submission" date="2017-09" db="EMBL/GenBank/DDBJ databases">
        <title>The Reconstruction of 2,631 Draft Metagenome-Assembled Genomes from the Global Oceans.</title>
        <authorList>
            <person name="Tully B.J."/>
            <person name="Graham E.D."/>
            <person name="Heidelberg J.F."/>
        </authorList>
    </citation>
    <scope>NUCLEOTIDE SEQUENCE [LARGE SCALE GENOMIC DNA]</scope>
</reference>
<evidence type="ECO:0000313" key="2">
    <source>
        <dbReference type="Proteomes" id="UP000226592"/>
    </source>
</evidence>
<evidence type="ECO:0008006" key="3">
    <source>
        <dbReference type="Google" id="ProtNLM"/>
    </source>
</evidence>
<protein>
    <recommendedName>
        <fullName evidence="3">HIT domain-containing protein</fullName>
    </recommendedName>
</protein>
<dbReference type="AlphaFoldDB" id="A0A2D6M1D3"/>
<dbReference type="EMBL" id="NZBU01000009">
    <property type="protein sequence ID" value="MAG22199.1"/>
    <property type="molecule type" value="Genomic_DNA"/>
</dbReference>
<comment type="caution">
    <text evidence="1">The sequence shown here is derived from an EMBL/GenBank/DDBJ whole genome shotgun (WGS) entry which is preliminary data.</text>
</comment>
<sequence length="210" mass="23693">MTIKELIEENIAQKEDCNLCRESSIEVGEKTEYGAVIISRIGKGLEDGWFATISPKTGSNPEKDFSIQLMSFAHLTHFAQLAKYPELAKNYGVLFSKVSMAMAQIMAEENPEFKPIVESKELGTSMATYGKCTNWGEKKEHLHIKVFPFKGNIGQPYTVDSSFGRKEAFEDPKTKEKFVKMKPVTKVVLSKERFEQLSKKLIGILSDVEQ</sequence>
<organism evidence="1 2">
    <name type="scientific">Candidatus Iainarchaeum sp</name>
    <dbReference type="NCBI Taxonomy" id="3101447"/>
    <lineage>
        <taxon>Archaea</taxon>
        <taxon>Candidatus Iainarchaeota</taxon>
        <taxon>Candidatus Iainarchaeia</taxon>
        <taxon>Candidatus Iainarchaeales</taxon>
        <taxon>Candidatus Iainarchaeaceae</taxon>
        <taxon>Candidatus Iainarchaeum</taxon>
    </lineage>
</organism>
<name>A0A2D6M1D3_9ARCH</name>
<proteinExistence type="predicted"/>
<accession>A0A2D6M1D3</accession>
<evidence type="ECO:0000313" key="1">
    <source>
        <dbReference type="EMBL" id="MAG22199.1"/>
    </source>
</evidence>
<gene>
    <name evidence="1" type="ORF">CL943_02755</name>
</gene>